<evidence type="ECO:0000256" key="1">
    <source>
        <dbReference type="ARBA" id="ARBA00022741"/>
    </source>
</evidence>
<dbReference type="PANTHER" id="PTHR46243:SF1">
    <property type="entry name" value="BIS(5'-ADENOSYL)-TRIPHOSPHATASE"/>
    <property type="match status" value="1"/>
</dbReference>
<dbReference type="Gene3D" id="3.30.428.10">
    <property type="entry name" value="HIT-like"/>
    <property type="match status" value="1"/>
</dbReference>
<name>A0A168GGV7_MUCCL</name>
<dbReference type="GO" id="GO:0000166">
    <property type="term" value="F:nucleotide binding"/>
    <property type="evidence" value="ECO:0007669"/>
    <property type="project" value="UniProtKB-KW"/>
</dbReference>
<feature type="binding site" evidence="4">
    <location>
        <position position="104"/>
    </location>
    <ligand>
        <name>substrate</name>
    </ligand>
</feature>
<reference evidence="10 11" key="1">
    <citation type="submission" date="2015-06" db="EMBL/GenBank/DDBJ databases">
        <title>Expansion of signal transduction pathways in fungi by whole-genome duplication.</title>
        <authorList>
            <consortium name="DOE Joint Genome Institute"/>
            <person name="Corrochano L.M."/>
            <person name="Kuo A."/>
            <person name="Marcet-Houben M."/>
            <person name="Polaino S."/>
            <person name="Salamov A."/>
            <person name="Villalobos J.M."/>
            <person name="Alvarez M.I."/>
            <person name="Avalos J."/>
            <person name="Benito E.P."/>
            <person name="Benoit I."/>
            <person name="Burger G."/>
            <person name="Camino L.P."/>
            <person name="Canovas D."/>
            <person name="Cerda-Olmedo E."/>
            <person name="Cheng J.-F."/>
            <person name="Dominguez A."/>
            <person name="Elias M."/>
            <person name="Eslava A.P."/>
            <person name="Glaser F."/>
            <person name="Grimwood J."/>
            <person name="Gutierrez G."/>
            <person name="Heitman J."/>
            <person name="Henrissat B."/>
            <person name="Iturriaga E.A."/>
            <person name="Lang B.F."/>
            <person name="Lavin J.L."/>
            <person name="Lee S."/>
            <person name="Li W."/>
            <person name="Lindquist E."/>
            <person name="Lopez-Garcia S."/>
            <person name="Luque E.M."/>
            <person name="Marcos A.T."/>
            <person name="Martin J."/>
            <person name="Mccluskey K."/>
            <person name="Medina H.R."/>
            <person name="Miralles-Duran A."/>
            <person name="Miyazaki A."/>
            <person name="Munoz-Torres E."/>
            <person name="Oguiza J.A."/>
            <person name="Ohm R."/>
            <person name="Olmedo M."/>
            <person name="Orejas M."/>
            <person name="Ortiz-Castellanos L."/>
            <person name="Pisabarro A.G."/>
            <person name="Rodriguez-Romero J."/>
            <person name="Ruiz-Herrera J."/>
            <person name="Ruiz-Vazquez R."/>
            <person name="Sanz C."/>
            <person name="Schackwitz W."/>
            <person name="Schmutz J."/>
            <person name="Shahriari M."/>
            <person name="Shelest E."/>
            <person name="Silva-Franco F."/>
            <person name="Soanes D."/>
            <person name="Syed K."/>
            <person name="Tagua V.G."/>
            <person name="Talbot N.J."/>
            <person name="Thon M."/>
            <person name="De Vries R.P."/>
            <person name="Wiebenga A."/>
            <person name="Yadav J.S."/>
            <person name="Braun E.L."/>
            <person name="Baker S."/>
            <person name="Garre V."/>
            <person name="Horwitz B."/>
            <person name="Torres-Martinez S."/>
            <person name="Idnurm A."/>
            <person name="Herrera-Estrella A."/>
            <person name="Gabaldon T."/>
            <person name="Grigoriev I.V."/>
        </authorList>
    </citation>
    <scope>NUCLEOTIDE SEQUENCE [LARGE SCALE GENOMIC DNA]</scope>
    <source>
        <strain evidence="10 11">CBS 277.49</strain>
    </source>
</reference>
<comment type="caution">
    <text evidence="10">The sequence shown here is derived from an EMBL/GenBank/DDBJ whole genome shotgun (WGS) entry which is preliminary data.</text>
</comment>
<sequence>MTGYRFGPHLISESQIFFKSKLSIGIVNLKPIAPSTLEDVHVLVLPKRNIPRLADLDKEETVDLMLSAQKIGNVVEKHYGCSSLTMTIQDGPQAGQTVPHVHMHIIPRKAGDWANNDDIYQELDKKKLGVDNEERKPRTEQEMSAEASELRPYFSLLD</sequence>
<evidence type="ECO:0000256" key="3">
    <source>
        <dbReference type="PIRSR" id="PIRSR639383-1"/>
    </source>
</evidence>
<dbReference type="CDD" id="cd01275">
    <property type="entry name" value="FHIT"/>
    <property type="match status" value="1"/>
</dbReference>
<evidence type="ECO:0000313" key="11">
    <source>
        <dbReference type="Proteomes" id="UP000077051"/>
    </source>
</evidence>
<dbReference type="EC" id="3.6.1.29" evidence="7"/>
<feature type="active site" description="Tele-AMP-histidine intermediate" evidence="3">
    <location>
        <position position="102"/>
    </location>
</feature>
<comment type="cofactor">
    <cofactor evidence="7">
        <name>Mn(2+)</name>
        <dbReference type="ChEBI" id="CHEBI:29035"/>
    </cofactor>
</comment>
<feature type="binding site" evidence="4">
    <location>
        <begin position="95"/>
        <end position="98"/>
    </location>
    <ligand>
        <name>substrate</name>
    </ligand>
</feature>
<comment type="catalytic activity">
    <reaction evidence="7">
        <text>P(1),P(3)-bis(5'-adenosyl) triphosphate + H2O = AMP + ADP + 2 H(+)</text>
        <dbReference type="Rhea" id="RHEA:13893"/>
        <dbReference type="ChEBI" id="CHEBI:15377"/>
        <dbReference type="ChEBI" id="CHEBI:15378"/>
        <dbReference type="ChEBI" id="CHEBI:58529"/>
        <dbReference type="ChEBI" id="CHEBI:456215"/>
        <dbReference type="ChEBI" id="CHEBI:456216"/>
        <dbReference type="EC" id="3.6.1.29"/>
    </reaction>
</comment>
<evidence type="ECO:0000256" key="5">
    <source>
        <dbReference type="PIRSR" id="PIRSR639383-3"/>
    </source>
</evidence>
<dbReference type="InterPro" id="IPR019808">
    <property type="entry name" value="Histidine_triad_CS"/>
</dbReference>
<dbReference type="PANTHER" id="PTHR46243">
    <property type="entry name" value="BIS(5'-ADENOSYL)-TRIPHOSPHATASE"/>
    <property type="match status" value="1"/>
</dbReference>
<dbReference type="Proteomes" id="UP000077051">
    <property type="component" value="Unassembled WGS sequence"/>
</dbReference>
<protein>
    <recommendedName>
        <fullName evidence="7">Bis(5'-adenosyl)-triphosphatase</fullName>
        <ecNumber evidence="7">3.6.1.29</ecNumber>
    </recommendedName>
</protein>
<feature type="binding site" evidence="4">
    <location>
        <position position="9"/>
    </location>
    <ligand>
        <name>substrate</name>
    </ligand>
</feature>
<feature type="domain" description="HIT" evidence="9">
    <location>
        <begin position="41"/>
        <end position="115"/>
    </location>
</feature>
<feature type="compositionally biased region" description="Basic and acidic residues" evidence="8">
    <location>
        <begin position="128"/>
        <end position="141"/>
    </location>
</feature>
<dbReference type="PROSITE" id="PS51084">
    <property type="entry name" value="HIT_2"/>
    <property type="match status" value="1"/>
</dbReference>
<evidence type="ECO:0000313" key="10">
    <source>
        <dbReference type="EMBL" id="OAC97678.1"/>
    </source>
</evidence>
<dbReference type="SUPFAM" id="SSF54197">
    <property type="entry name" value="HIT-like"/>
    <property type="match status" value="1"/>
</dbReference>
<feature type="site" description="Important for induction of apoptosis" evidence="5">
    <location>
        <position position="120"/>
    </location>
</feature>
<dbReference type="InterPro" id="IPR051884">
    <property type="entry name" value="Bis(5'-adenosyl)-TPase_reg"/>
</dbReference>
<dbReference type="AlphaFoldDB" id="A0A168GGV7"/>
<evidence type="ECO:0000256" key="6">
    <source>
        <dbReference type="PROSITE-ProRule" id="PRU00464"/>
    </source>
</evidence>
<dbReference type="EMBL" id="AMYB01000013">
    <property type="protein sequence ID" value="OAC97678.1"/>
    <property type="molecule type" value="Genomic_DNA"/>
</dbReference>
<dbReference type="InterPro" id="IPR011146">
    <property type="entry name" value="HIT-like"/>
</dbReference>
<evidence type="ECO:0000256" key="8">
    <source>
        <dbReference type="SAM" id="MobiDB-lite"/>
    </source>
</evidence>
<feature type="region of interest" description="Disordered" evidence="8">
    <location>
        <begin position="128"/>
        <end position="151"/>
    </location>
</feature>
<feature type="binding site" evidence="4">
    <location>
        <position position="89"/>
    </location>
    <ligand>
        <name>substrate</name>
    </ligand>
</feature>
<dbReference type="OrthoDB" id="680339at2759"/>
<evidence type="ECO:0000256" key="4">
    <source>
        <dbReference type="PIRSR" id="PIRSR639383-2"/>
    </source>
</evidence>
<feature type="binding site" evidence="4">
    <location>
        <position position="28"/>
    </location>
    <ligand>
        <name>substrate</name>
    </ligand>
</feature>
<dbReference type="STRING" id="747725.A0A168GGV7"/>
<dbReference type="GO" id="GO:0047710">
    <property type="term" value="F:bis(5'-adenosyl)-triphosphatase activity"/>
    <property type="evidence" value="ECO:0007669"/>
    <property type="project" value="UniProtKB-UniRule"/>
</dbReference>
<keyword evidence="1 7" id="KW-0547">Nucleotide-binding</keyword>
<keyword evidence="11" id="KW-1185">Reference proteome</keyword>
<dbReference type="FunFam" id="3.30.428.10:FF:000011">
    <property type="entry name" value="Fragile histidine triad"/>
    <property type="match status" value="1"/>
</dbReference>
<organism evidence="10 11">
    <name type="scientific">Mucor lusitanicus CBS 277.49</name>
    <dbReference type="NCBI Taxonomy" id="747725"/>
    <lineage>
        <taxon>Eukaryota</taxon>
        <taxon>Fungi</taxon>
        <taxon>Fungi incertae sedis</taxon>
        <taxon>Mucoromycota</taxon>
        <taxon>Mucoromycotina</taxon>
        <taxon>Mucoromycetes</taxon>
        <taxon>Mucorales</taxon>
        <taxon>Mucorineae</taxon>
        <taxon>Mucoraceae</taxon>
        <taxon>Mucor</taxon>
    </lineage>
</organism>
<dbReference type="InterPro" id="IPR036265">
    <property type="entry name" value="HIT-like_sf"/>
</dbReference>
<dbReference type="InterPro" id="IPR039383">
    <property type="entry name" value="FHIT"/>
</dbReference>
<proteinExistence type="predicted"/>
<accession>A0A168GGV7</accession>
<dbReference type="Pfam" id="PF01230">
    <property type="entry name" value="HIT"/>
    <property type="match status" value="1"/>
</dbReference>
<evidence type="ECO:0000259" key="9">
    <source>
        <dbReference type="PROSITE" id="PS51084"/>
    </source>
</evidence>
<evidence type="ECO:0000256" key="2">
    <source>
        <dbReference type="ARBA" id="ARBA00022801"/>
    </source>
</evidence>
<keyword evidence="2 7" id="KW-0378">Hydrolase</keyword>
<evidence type="ECO:0000256" key="7">
    <source>
        <dbReference type="RuleBase" id="RU366076"/>
    </source>
</evidence>
<gene>
    <name evidence="10" type="ORF">MUCCIDRAFT_116165</name>
</gene>
<dbReference type="VEuPathDB" id="FungiDB:MUCCIDRAFT_116165"/>
<dbReference type="PROSITE" id="PS00892">
    <property type="entry name" value="HIT_1"/>
    <property type="match status" value="1"/>
</dbReference>
<feature type="short sequence motif" description="Histidine triad motif" evidence="6">
    <location>
        <begin position="100"/>
        <end position="104"/>
    </location>
</feature>